<evidence type="ECO:0000259" key="1">
    <source>
        <dbReference type="Pfam" id="PF01345"/>
    </source>
</evidence>
<name>A0ABS5IU29_9BACT</name>
<evidence type="ECO:0000313" key="2">
    <source>
        <dbReference type="EMBL" id="MBS0026465.1"/>
    </source>
</evidence>
<dbReference type="InterPro" id="IPR051172">
    <property type="entry name" value="Chlamydia_OmcB"/>
</dbReference>
<dbReference type="NCBIfam" id="TIGR04131">
    <property type="entry name" value="Bac_Flav_CTERM"/>
    <property type="match status" value="1"/>
</dbReference>
<reference evidence="2 3" key="1">
    <citation type="submission" date="2021-04" db="EMBL/GenBank/DDBJ databases">
        <title>Chitinophaga sp. nov., isolated from the rhizosphere soil.</title>
        <authorList>
            <person name="He S."/>
        </authorList>
    </citation>
    <scope>NUCLEOTIDE SEQUENCE [LARGE SCALE GENOMIC DNA]</scope>
    <source>
        <strain evidence="2 3">2R12</strain>
    </source>
</reference>
<dbReference type="InterPro" id="IPR036179">
    <property type="entry name" value="Ig-like_dom_sf"/>
</dbReference>
<proteinExistence type="predicted"/>
<dbReference type="InterPro" id="IPR026341">
    <property type="entry name" value="T9SS_type_B"/>
</dbReference>
<gene>
    <name evidence="2" type="ORF">KE626_03985</name>
</gene>
<evidence type="ECO:0000313" key="3">
    <source>
        <dbReference type="Proteomes" id="UP000676386"/>
    </source>
</evidence>
<dbReference type="Gene3D" id="2.60.40.1170">
    <property type="entry name" value="Mu homology domain, subdomain B"/>
    <property type="match status" value="1"/>
</dbReference>
<dbReference type="InterPro" id="IPR013783">
    <property type="entry name" value="Ig-like_fold"/>
</dbReference>
<dbReference type="NCBIfam" id="TIGR01451">
    <property type="entry name" value="B_ant_repeat"/>
    <property type="match status" value="1"/>
</dbReference>
<organism evidence="2 3">
    <name type="scientific">Chitinophaga hostae</name>
    <dbReference type="NCBI Taxonomy" id="2831022"/>
    <lineage>
        <taxon>Bacteria</taxon>
        <taxon>Pseudomonadati</taxon>
        <taxon>Bacteroidota</taxon>
        <taxon>Chitinophagia</taxon>
        <taxon>Chitinophagales</taxon>
        <taxon>Chitinophagaceae</taxon>
        <taxon>Chitinophaga</taxon>
    </lineage>
</organism>
<dbReference type="Proteomes" id="UP000676386">
    <property type="component" value="Unassembled WGS sequence"/>
</dbReference>
<dbReference type="SUPFAM" id="SSF48726">
    <property type="entry name" value="Immunoglobulin"/>
    <property type="match status" value="1"/>
</dbReference>
<dbReference type="RefSeq" id="WP_211971571.1">
    <property type="nucleotide sequence ID" value="NZ_JAGTXB010000001.1"/>
</dbReference>
<dbReference type="InterPro" id="IPR001434">
    <property type="entry name" value="OmcB-like_DUF11"/>
</dbReference>
<dbReference type="PANTHER" id="PTHR34819:SF3">
    <property type="entry name" value="CELL SURFACE PROTEIN"/>
    <property type="match status" value="1"/>
</dbReference>
<dbReference type="Gene3D" id="2.60.40.10">
    <property type="entry name" value="Immunoglobulins"/>
    <property type="match status" value="1"/>
</dbReference>
<sequence>MTPLSQLHLNQANRLLPSSKQGMGKKVTVIILVLGCWIASAMAQQQPPIRYIMPGQQVKLTANPTNAPRYQWYRDGIPLGGAFLQDYVTATPGRYTVEAYNGDGCMSDLSDAVIIAEITGRGPDADMQINKTADNGAFRLNSTFSYYLTVVNNGPAAATGIVVTDKLPKQVALDLLSVPTAGSAVYQANDHTVLWKISGLATGATASLAIRVKVLEAGAISNTATVAATEPDKATQNNSSAHQLLVLPLHIPNAITPNGDGVNDVFIISGLEQYPENELTILNRWGNHVFEQKGYAQNWSGKGLNAGTYFYLLRVKDGNGRWQDFKGYITLLKP</sequence>
<dbReference type="PANTHER" id="PTHR34819">
    <property type="entry name" value="LARGE CYSTEINE-RICH PERIPLASMIC PROTEIN OMCB"/>
    <property type="match status" value="1"/>
</dbReference>
<keyword evidence="3" id="KW-1185">Reference proteome</keyword>
<dbReference type="Pfam" id="PF01345">
    <property type="entry name" value="DUF11"/>
    <property type="match status" value="1"/>
</dbReference>
<feature type="domain" description="DUF11" evidence="1">
    <location>
        <begin position="126"/>
        <end position="242"/>
    </location>
</feature>
<protein>
    <submittedName>
        <fullName evidence="2">Gliding motility-associated C-terminal domain-containing protein</fullName>
    </submittedName>
</protein>
<dbReference type="EMBL" id="JAGTXB010000001">
    <property type="protein sequence ID" value="MBS0026465.1"/>
    <property type="molecule type" value="Genomic_DNA"/>
</dbReference>
<dbReference type="InterPro" id="IPR047589">
    <property type="entry name" value="DUF11_rpt"/>
</dbReference>
<dbReference type="Pfam" id="PF13585">
    <property type="entry name" value="CHU_C"/>
    <property type="match status" value="1"/>
</dbReference>
<accession>A0ABS5IU29</accession>
<comment type="caution">
    <text evidence="2">The sequence shown here is derived from an EMBL/GenBank/DDBJ whole genome shotgun (WGS) entry which is preliminary data.</text>
</comment>